<dbReference type="PANTHER" id="PTHR47305">
    <property type="entry name" value="BEN DOMAIN-CONTAINING PROTEIN 2"/>
    <property type="match status" value="1"/>
</dbReference>
<evidence type="ECO:0000256" key="2">
    <source>
        <dbReference type="ARBA" id="ARBA00023242"/>
    </source>
</evidence>
<organism evidence="5 6">
    <name type="scientific">Cirrhinus mrigala</name>
    <name type="common">Mrigala</name>
    <dbReference type="NCBI Taxonomy" id="683832"/>
    <lineage>
        <taxon>Eukaryota</taxon>
        <taxon>Metazoa</taxon>
        <taxon>Chordata</taxon>
        <taxon>Craniata</taxon>
        <taxon>Vertebrata</taxon>
        <taxon>Euteleostomi</taxon>
        <taxon>Actinopterygii</taxon>
        <taxon>Neopterygii</taxon>
        <taxon>Teleostei</taxon>
        <taxon>Ostariophysi</taxon>
        <taxon>Cypriniformes</taxon>
        <taxon>Cyprinidae</taxon>
        <taxon>Labeoninae</taxon>
        <taxon>Labeonini</taxon>
        <taxon>Cirrhinus</taxon>
    </lineage>
</organism>
<evidence type="ECO:0000259" key="4">
    <source>
        <dbReference type="PROSITE" id="PS51457"/>
    </source>
</evidence>
<gene>
    <name evidence="5" type="ORF">M9458_047233</name>
</gene>
<feature type="domain" description="BEN" evidence="4">
    <location>
        <begin position="1"/>
        <end position="60"/>
    </location>
</feature>
<name>A0ABD0NC00_CIRMR</name>
<keyword evidence="6" id="KW-1185">Reference proteome</keyword>
<evidence type="ECO:0000256" key="3">
    <source>
        <dbReference type="SAM" id="MobiDB-lite"/>
    </source>
</evidence>
<dbReference type="Gene3D" id="1.10.10.2590">
    <property type="entry name" value="BEN domain"/>
    <property type="match status" value="1"/>
</dbReference>
<comment type="caution">
    <text evidence="5">The sequence shown here is derived from an EMBL/GenBank/DDBJ whole genome shotgun (WGS) entry which is preliminary data.</text>
</comment>
<sequence length="60" mass="6764">KVFLSNCILQRAGKMARPSAAVRYLSRNIFTAEELSQSSTTGNTKRRLKKLDPNKINAIR</sequence>
<feature type="non-terminal residue" evidence="5">
    <location>
        <position position="1"/>
    </location>
</feature>
<dbReference type="EMBL" id="JAMKFB020000023">
    <property type="protein sequence ID" value="KAL0159157.1"/>
    <property type="molecule type" value="Genomic_DNA"/>
</dbReference>
<evidence type="ECO:0000256" key="1">
    <source>
        <dbReference type="ARBA" id="ARBA00004123"/>
    </source>
</evidence>
<dbReference type="AlphaFoldDB" id="A0ABD0NC00"/>
<proteinExistence type="predicted"/>
<evidence type="ECO:0000313" key="6">
    <source>
        <dbReference type="Proteomes" id="UP001529510"/>
    </source>
</evidence>
<dbReference type="InterPro" id="IPR018379">
    <property type="entry name" value="BEN_domain"/>
</dbReference>
<protein>
    <recommendedName>
        <fullName evidence="4">BEN domain-containing protein</fullName>
    </recommendedName>
</protein>
<comment type="subcellular location">
    <subcellularLocation>
        <location evidence="1">Nucleus</location>
    </subcellularLocation>
</comment>
<evidence type="ECO:0000313" key="5">
    <source>
        <dbReference type="EMBL" id="KAL0159157.1"/>
    </source>
</evidence>
<dbReference type="PROSITE" id="PS51457">
    <property type="entry name" value="BEN"/>
    <property type="match status" value="1"/>
</dbReference>
<dbReference type="GO" id="GO:0005634">
    <property type="term" value="C:nucleus"/>
    <property type="evidence" value="ECO:0007669"/>
    <property type="project" value="UniProtKB-SubCell"/>
</dbReference>
<feature type="non-terminal residue" evidence="5">
    <location>
        <position position="60"/>
    </location>
</feature>
<dbReference type="Proteomes" id="UP001529510">
    <property type="component" value="Unassembled WGS sequence"/>
</dbReference>
<feature type="region of interest" description="Disordered" evidence="3">
    <location>
        <begin position="35"/>
        <end position="60"/>
    </location>
</feature>
<accession>A0ABD0NC00</accession>
<keyword evidence="2" id="KW-0539">Nucleus</keyword>
<reference evidence="5 6" key="1">
    <citation type="submission" date="2024-05" db="EMBL/GenBank/DDBJ databases">
        <title>Genome sequencing and assembly of Indian major carp, Cirrhinus mrigala (Hamilton, 1822).</title>
        <authorList>
            <person name="Mohindra V."/>
            <person name="Chowdhury L.M."/>
            <person name="Lal K."/>
            <person name="Jena J.K."/>
        </authorList>
    </citation>
    <scope>NUCLEOTIDE SEQUENCE [LARGE SCALE GENOMIC DNA]</scope>
    <source>
        <strain evidence="5">CM1030</strain>
        <tissue evidence="5">Blood</tissue>
    </source>
</reference>
<dbReference type="PANTHER" id="PTHR47305:SF1">
    <property type="entry name" value="BEN DOMAIN-CONTAINING PROTEIN"/>
    <property type="match status" value="1"/>
</dbReference>